<dbReference type="Pfam" id="PF04827">
    <property type="entry name" value="Plant_tran"/>
    <property type="match status" value="2"/>
</dbReference>
<dbReference type="PANTHER" id="PTHR47150:SF5">
    <property type="entry name" value="OS07G0546750 PROTEIN"/>
    <property type="match status" value="1"/>
</dbReference>
<sequence length="665" mass="76524">MDPNNNPFNTQNSSNYPFNYPNPNNYHFQNQSPNQPQHMPNYGYPPNFFMPSAVSNYRPYYGSMMSYPSQASPYSSAPTGNVADLNVGATDFPEFSTQMALGDISGIHEAIPDAEDSTPARRRSPKWTTEQNLVLLSGNHYNYVNKSVKKWVGAYDNAKRMHQSGWSEDDVLAKAHELYSSAGKGSFKYIKEWLAIRDQPRYGSQVGGNTGSGSSGSKRSRESDASDSNSVGSSARPMGRDAAKKKAKKKGKGASLEVVNEEWNEFKEFKAQELDRLDKINLFDVEAYKRQSEIEEGYIINRFRERRNKIEEDYAARSKRKYFKRDHAAANQRLIDDYFANQPTYDDAMFRRRFRMRKHIFLRIVGDLSSSNNYFTQRSDATKKEGISPLAKCTTAMRMLAYGVAADAVDEYIKIGGTTALECLRRFCKGIIRLYEHEYLRAPTQDDLQRILRVSEMREFPGMIGSIDCMHWEWKNCPTAWEDRSPVFDDVEQGNTPKVNFFVNQRPYNMAYYLADGIYPSYPTFVKSIRLPQSEPDKLFAQRQEACRKDIERAFGVLQARFKIIREPARLWDIADLAIIMRSCIILHNMIVEDERETYAQHWTDYDQFEASGSSTQQPFSTEVLPVFANHVRSRSELRDSNVHHELQADLVKHIWAQFGMFRGE</sequence>
<evidence type="ECO:0008006" key="4">
    <source>
        <dbReference type="Google" id="ProtNLM"/>
    </source>
</evidence>
<reference evidence="2" key="2">
    <citation type="submission" date="2015-03" db="UniProtKB">
        <authorList>
            <consortium name="EnsemblPlants"/>
        </authorList>
    </citation>
    <scope>IDENTIFICATION</scope>
</reference>
<dbReference type="EnsemblPlants" id="Bo1g141450.1">
    <property type="protein sequence ID" value="Bo1g141450.1"/>
    <property type="gene ID" value="Bo1g141450"/>
</dbReference>
<evidence type="ECO:0000313" key="3">
    <source>
        <dbReference type="Proteomes" id="UP000032141"/>
    </source>
</evidence>
<dbReference type="Gramene" id="Bo1g141450.1">
    <property type="protein sequence ID" value="Bo1g141450.1"/>
    <property type="gene ID" value="Bo1g141450"/>
</dbReference>
<reference evidence="2 3" key="1">
    <citation type="journal article" date="2014" name="Genome Biol.">
        <title>Transcriptome and methylome profiling reveals relics of genome dominance in the mesopolyploid Brassica oleracea.</title>
        <authorList>
            <person name="Parkin I.A."/>
            <person name="Koh C."/>
            <person name="Tang H."/>
            <person name="Robinson S.J."/>
            <person name="Kagale S."/>
            <person name="Clarke W.E."/>
            <person name="Town C.D."/>
            <person name="Nixon J."/>
            <person name="Krishnakumar V."/>
            <person name="Bidwell S.L."/>
            <person name="Denoeud F."/>
            <person name="Belcram H."/>
            <person name="Links M.G."/>
            <person name="Just J."/>
            <person name="Clarke C."/>
            <person name="Bender T."/>
            <person name="Huebert T."/>
            <person name="Mason A.S."/>
            <person name="Pires J.C."/>
            <person name="Barker G."/>
            <person name="Moore J."/>
            <person name="Walley P.G."/>
            <person name="Manoli S."/>
            <person name="Batley J."/>
            <person name="Edwards D."/>
            <person name="Nelson M.N."/>
            <person name="Wang X."/>
            <person name="Paterson A.H."/>
            <person name="King G."/>
            <person name="Bancroft I."/>
            <person name="Chalhoub B."/>
            <person name="Sharpe A.G."/>
        </authorList>
    </citation>
    <scope>NUCLEOTIDE SEQUENCE</scope>
    <source>
        <strain evidence="2 3">cv. TO1000</strain>
    </source>
</reference>
<proteinExistence type="predicted"/>
<feature type="compositionally biased region" description="Gly residues" evidence="1">
    <location>
        <begin position="205"/>
        <end position="214"/>
    </location>
</feature>
<dbReference type="OMA" id="VINEWIG"/>
<accession>A0A0D3AEL0</accession>
<feature type="region of interest" description="Disordered" evidence="1">
    <location>
        <begin position="201"/>
        <end position="251"/>
    </location>
</feature>
<dbReference type="HOGENOM" id="CLU_012390_5_4_1"/>
<dbReference type="PANTHER" id="PTHR47150">
    <property type="entry name" value="OS12G0169200 PROTEIN"/>
    <property type="match status" value="1"/>
</dbReference>
<evidence type="ECO:0000313" key="2">
    <source>
        <dbReference type="EnsemblPlants" id="Bo1g141450.1"/>
    </source>
</evidence>
<evidence type="ECO:0000256" key="1">
    <source>
        <dbReference type="SAM" id="MobiDB-lite"/>
    </source>
</evidence>
<name>A0A0D3AEL0_BRAOL</name>
<feature type="compositionally biased region" description="Low complexity" evidence="1">
    <location>
        <begin position="226"/>
        <end position="235"/>
    </location>
</feature>
<dbReference type="InterPro" id="IPR006912">
    <property type="entry name" value="Harbinger_derived_prot"/>
</dbReference>
<feature type="region of interest" description="Disordered" evidence="1">
    <location>
        <begin position="1"/>
        <end position="40"/>
    </location>
</feature>
<dbReference type="Proteomes" id="UP000032141">
    <property type="component" value="Chromosome C1"/>
</dbReference>
<dbReference type="AlphaFoldDB" id="A0A0D3AEL0"/>
<feature type="compositionally biased region" description="Low complexity" evidence="1">
    <location>
        <begin position="1"/>
        <end position="31"/>
    </location>
</feature>
<organism evidence="2 3">
    <name type="scientific">Brassica oleracea var. oleracea</name>
    <dbReference type="NCBI Taxonomy" id="109376"/>
    <lineage>
        <taxon>Eukaryota</taxon>
        <taxon>Viridiplantae</taxon>
        <taxon>Streptophyta</taxon>
        <taxon>Embryophyta</taxon>
        <taxon>Tracheophyta</taxon>
        <taxon>Spermatophyta</taxon>
        <taxon>Magnoliopsida</taxon>
        <taxon>eudicotyledons</taxon>
        <taxon>Gunneridae</taxon>
        <taxon>Pentapetalae</taxon>
        <taxon>rosids</taxon>
        <taxon>malvids</taxon>
        <taxon>Brassicales</taxon>
        <taxon>Brassicaceae</taxon>
        <taxon>Brassiceae</taxon>
        <taxon>Brassica</taxon>
    </lineage>
</organism>
<protein>
    <recommendedName>
        <fullName evidence="4">No apical meristem-associated C-terminal domain-containing protein</fullName>
    </recommendedName>
</protein>
<keyword evidence="3" id="KW-1185">Reference proteome</keyword>